<evidence type="ECO:0000313" key="2">
    <source>
        <dbReference type="Proteomes" id="UP000003344"/>
    </source>
</evidence>
<sequence>MRQISLTDYFCKGLNLLFSNNTLRRLSFSSGFTRALGKKSKGRLKSFQTTFNSIYSCNDTFIWVKYRLFEMGCKFMVTWYFFWKFFQADIHH</sequence>
<name>D2ZWM7_NEIM2</name>
<reference evidence="1 2" key="1">
    <citation type="submission" date="2009-10" db="EMBL/GenBank/DDBJ databases">
        <authorList>
            <person name="Weinstock G."/>
            <person name="Sodergren E."/>
            <person name="Clifton S."/>
            <person name="Fulton L."/>
            <person name="Fulton B."/>
            <person name="Courtney L."/>
            <person name="Fronick C."/>
            <person name="Harrison M."/>
            <person name="Strong C."/>
            <person name="Farmer C."/>
            <person name="Delahaunty K."/>
            <person name="Markovic C."/>
            <person name="Hall O."/>
            <person name="Minx P."/>
            <person name="Tomlinson C."/>
            <person name="Mitreva M."/>
            <person name="Nelson J."/>
            <person name="Hou S."/>
            <person name="Wollam A."/>
            <person name="Pepin K.H."/>
            <person name="Johnson M."/>
            <person name="Bhonagiri V."/>
            <person name="Nash W.E."/>
            <person name="Warren W."/>
            <person name="Chinwalla A."/>
            <person name="Mardis E.R."/>
            <person name="Wilson R.K."/>
        </authorList>
    </citation>
    <scope>NUCLEOTIDE SEQUENCE [LARGE SCALE GENOMIC DNA]</scope>
    <source>
        <strain evidence="2">ATCC 25996 / DSM 4631 / NCTC 10774 / M26</strain>
    </source>
</reference>
<proteinExistence type="predicted"/>
<comment type="caution">
    <text evidence="1">The sequence shown here is derived from an EMBL/GenBank/DDBJ whole genome shotgun (WGS) entry which is preliminary data.</text>
</comment>
<dbReference type="Proteomes" id="UP000003344">
    <property type="component" value="Unassembled WGS sequence"/>
</dbReference>
<evidence type="ECO:0000313" key="1">
    <source>
        <dbReference type="EMBL" id="EFC88641.1"/>
    </source>
</evidence>
<accession>D2ZWM7</accession>
<organism evidence="1 2">
    <name type="scientific">Neisseria mucosa (strain ATCC 25996 / DSM 4631 / NCTC 10774 / M26)</name>
    <dbReference type="NCBI Taxonomy" id="546266"/>
    <lineage>
        <taxon>Bacteria</taxon>
        <taxon>Pseudomonadati</taxon>
        <taxon>Pseudomonadota</taxon>
        <taxon>Betaproteobacteria</taxon>
        <taxon>Neisseriales</taxon>
        <taxon>Neisseriaceae</taxon>
        <taxon>Neisseria</taxon>
    </lineage>
</organism>
<gene>
    <name evidence="1" type="ORF">NEIMUCOT_05024</name>
</gene>
<dbReference type="EMBL" id="ACDX02000007">
    <property type="protein sequence ID" value="EFC88641.1"/>
    <property type="molecule type" value="Genomic_DNA"/>
</dbReference>
<dbReference type="STRING" id="546266.NEIMUCOT_05024"/>
<dbReference type="AlphaFoldDB" id="D2ZWM7"/>
<protein>
    <submittedName>
        <fullName evidence="1">Uncharacterized protein</fullName>
    </submittedName>
</protein>